<dbReference type="GO" id="GO:0009073">
    <property type="term" value="P:aromatic amino acid family biosynthetic process"/>
    <property type="evidence" value="ECO:0007669"/>
    <property type="project" value="UniProtKB-KW"/>
</dbReference>
<dbReference type="UniPathway" id="UPA00053">
    <property type="reaction ID" value="UER00087"/>
</dbReference>
<proteinExistence type="predicted"/>
<dbReference type="Gene3D" id="3.40.50.10860">
    <property type="entry name" value="Leucine Dehydrogenase, chain A, domain 1"/>
    <property type="match status" value="1"/>
</dbReference>
<evidence type="ECO:0000256" key="1">
    <source>
        <dbReference type="ARBA" id="ARBA00004871"/>
    </source>
</evidence>
<dbReference type="PANTHER" id="PTHR21089">
    <property type="entry name" value="SHIKIMATE DEHYDROGENASE"/>
    <property type="match status" value="1"/>
</dbReference>
<dbReference type="NCBIfam" id="NF001310">
    <property type="entry name" value="PRK00258.1-2"/>
    <property type="match status" value="1"/>
</dbReference>
<protein>
    <recommendedName>
        <fullName evidence="2">shikimate dehydrogenase (NADP(+))</fullName>
        <ecNumber evidence="2">1.1.1.25</ecNumber>
    </recommendedName>
</protein>
<dbReference type="Proteomes" id="UP000885822">
    <property type="component" value="Unassembled WGS sequence"/>
</dbReference>
<reference evidence="11" key="1">
    <citation type="journal article" date="2020" name="mSystems">
        <title>Genome- and Community-Level Interaction Insights into Carbon Utilization and Element Cycling Functions of Hydrothermarchaeota in Hydrothermal Sediment.</title>
        <authorList>
            <person name="Zhou Z."/>
            <person name="Liu Y."/>
            <person name="Xu W."/>
            <person name="Pan J."/>
            <person name="Luo Z.H."/>
            <person name="Li M."/>
        </authorList>
    </citation>
    <scope>NUCLEOTIDE SEQUENCE [LARGE SCALE GENOMIC DNA]</scope>
    <source>
        <strain evidence="11">HyVt-26</strain>
    </source>
</reference>
<feature type="domain" description="SDH C-terminal" evidence="10">
    <location>
        <begin position="204"/>
        <end position="231"/>
    </location>
</feature>
<evidence type="ECO:0000256" key="6">
    <source>
        <dbReference type="ARBA" id="ARBA00023141"/>
    </source>
</evidence>
<evidence type="ECO:0000259" key="8">
    <source>
        <dbReference type="Pfam" id="PF01488"/>
    </source>
</evidence>
<evidence type="ECO:0000256" key="7">
    <source>
        <dbReference type="ARBA" id="ARBA00049442"/>
    </source>
</evidence>
<organism evidence="11">
    <name type="scientific">Thiolapillus brandeum</name>
    <dbReference type="NCBI Taxonomy" id="1076588"/>
    <lineage>
        <taxon>Bacteria</taxon>
        <taxon>Pseudomonadati</taxon>
        <taxon>Pseudomonadota</taxon>
        <taxon>Gammaproteobacteria</taxon>
        <taxon>Chromatiales</taxon>
        <taxon>Sedimenticolaceae</taxon>
        <taxon>Thiolapillus</taxon>
    </lineage>
</organism>
<comment type="caution">
    <text evidence="11">The sequence shown here is derived from an EMBL/GenBank/DDBJ whole genome shotgun (WGS) entry which is preliminary data.</text>
</comment>
<keyword evidence="3" id="KW-0028">Amino-acid biosynthesis</keyword>
<accession>A0A831KCR3</accession>
<evidence type="ECO:0000256" key="5">
    <source>
        <dbReference type="ARBA" id="ARBA00023002"/>
    </source>
</evidence>
<dbReference type="Pfam" id="PF08501">
    <property type="entry name" value="Shikimate_dh_N"/>
    <property type="match status" value="1"/>
</dbReference>
<dbReference type="Pfam" id="PF01488">
    <property type="entry name" value="Shikimate_DH"/>
    <property type="match status" value="1"/>
</dbReference>
<dbReference type="FunFam" id="3.40.50.720:FF:000104">
    <property type="entry name" value="Shikimate dehydrogenase (NADP(+))"/>
    <property type="match status" value="1"/>
</dbReference>
<gene>
    <name evidence="11" type="ORF">ENG92_03220</name>
</gene>
<dbReference type="EMBL" id="DRCV01000144">
    <property type="protein sequence ID" value="HDK38009.1"/>
    <property type="molecule type" value="Genomic_DNA"/>
</dbReference>
<evidence type="ECO:0000313" key="11">
    <source>
        <dbReference type="EMBL" id="HDK38009.1"/>
    </source>
</evidence>
<dbReference type="Gene3D" id="3.40.50.720">
    <property type="entry name" value="NAD(P)-binding Rossmann-like Domain"/>
    <property type="match status" value="1"/>
</dbReference>
<dbReference type="CDD" id="cd01065">
    <property type="entry name" value="NAD_bind_Shikimate_DH"/>
    <property type="match status" value="1"/>
</dbReference>
<dbReference type="InterPro" id="IPR006151">
    <property type="entry name" value="Shikm_DH/Glu-tRNA_Rdtase"/>
</dbReference>
<evidence type="ECO:0000256" key="4">
    <source>
        <dbReference type="ARBA" id="ARBA00022857"/>
    </source>
</evidence>
<dbReference type="GO" id="GO:0050661">
    <property type="term" value="F:NADP binding"/>
    <property type="evidence" value="ECO:0007669"/>
    <property type="project" value="InterPro"/>
</dbReference>
<dbReference type="GO" id="GO:0005829">
    <property type="term" value="C:cytosol"/>
    <property type="evidence" value="ECO:0007669"/>
    <property type="project" value="TreeGrafter"/>
</dbReference>
<keyword evidence="5 11" id="KW-0560">Oxidoreductase</keyword>
<dbReference type="InterPro" id="IPR036291">
    <property type="entry name" value="NAD(P)-bd_dom_sf"/>
</dbReference>
<dbReference type="InterPro" id="IPR013708">
    <property type="entry name" value="Shikimate_DH-bd_N"/>
</dbReference>
<evidence type="ECO:0000256" key="3">
    <source>
        <dbReference type="ARBA" id="ARBA00022605"/>
    </source>
</evidence>
<dbReference type="InterPro" id="IPR046346">
    <property type="entry name" value="Aminoacid_DH-like_N_sf"/>
</dbReference>
<dbReference type="PANTHER" id="PTHR21089:SF1">
    <property type="entry name" value="BIFUNCTIONAL 3-DEHYDROQUINATE DEHYDRATASE_SHIKIMATE DEHYDROGENASE, CHLOROPLASTIC"/>
    <property type="match status" value="1"/>
</dbReference>
<feature type="non-terminal residue" evidence="11">
    <location>
        <position position="1"/>
    </location>
</feature>
<keyword evidence="6" id="KW-0057">Aromatic amino acid biosynthesis</keyword>
<dbReference type="InterPro" id="IPR011342">
    <property type="entry name" value="Shikimate_DH"/>
</dbReference>
<dbReference type="GO" id="GO:0008652">
    <property type="term" value="P:amino acid biosynthetic process"/>
    <property type="evidence" value="ECO:0007669"/>
    <property type="project" value="UniProtKB-KW"/>
</dbReference>
<comment type="catalytic activity">
    <reaction evidence="7">
        <text>shikimate + NADP(+) = 3-dehydroshikimate + NADPH + H(+)</text>
        <dbReference type="Rhea" id="RHEA:17737"/>
        <dbReference type="ChEBI" id="CHEBI:15378"/>
        <dbReference type="ChEBI" id="CHEBI:16630"/>
        <dbReference type="ChEBI" id="CHEBI:36208"/>
        <dbReference type="ChEBI" id="CHEBI:57783"/>
        <dbReference type="ChEBI" id="CHEBI:58349"/>
        <dbReference type="EC" id="1.1.1.25"/>
    </reaction>
</comment>
<keyword evidence="4" id="KW-0521">NADP</keyword>
<evidence type="ECO:0000259" key="9">
    <source>
        <dbReference type="Pfam" id="PF08501"/>
    </source>
</evidence>
<dbReference type="EC" id="1.1.1.25" evidence="2"/>
<dbReference type="Pfam" id="PF18317">
    <property type="entry name" value="SDH_C"/>
    <property type="match status" value="1"/>
</dbReference>
<sequence>ILGDLEYFIDDVREFFAAGGKGLNVTVPFKEQAWRLADELSARANSAGAVNTLTLKDDGSIRGDNTDGVGLVRDLQQNHGFELAGARVLLLGAGGASRGVVRPLLEQQLSELVIANRTAGRAVEMATQLQSLGPVFGCGLDELGDQSFDLIINGTAAGLSGQVPNIPNSCLGDNTWAYDMMYASEPTAFVKWALGHGACCAMDGLGMLVEQAAESFYLWRGVRPNTKTVIEDLRKT</sequence>
<dbReference type="InterPro" id="IPR022893">
    <property type="entry name" value="Shikimate_DH_fam"/>
</dbReference>
<comment type="pathway">
    <text evidence="1">Metabolic intermediate biosynthesis; chorismate biosynthesis; chorismate from D-erythrose 4-phosphate and phosphoenolpyruvate: step 4/7.</text>
</comment>
<dbReference type="GO" id="GO:0019632">
    <property type="term" value="P:shikimate metabolic process"/>
    <property type="evidence" value="ECO:0007669"/>
    <property type="project" value="InterPro"/>
</dbReference>
<feature type="domain" description="Quinate/shikimate 5-dehydrogenase/glutamyl-tRNA reductase" evidence="8">
    <location>
        <begin position="80"/>
        <end position="156"/>
    </location>
</feature>
<dbReference type="NCBIfam" id="TIGR00507">
    <property type="entry name" value="aroE"/>
    <property type="match status" value="1"/>
</dbReference>
<feature type="domain" description="Shikimate dehydrogenase substrate binding N-terminal" evidence="9">
    <location>
        <begin position="9"/>
        <end position="53"/>
    </location>
</feature>
<dbReference type="SUPFAM" id="SSF51735">
    <property type="entry name" value="NAD(P)-binding Rossmann-fold domains"/>
    <property type="match status" value="1"/>
</dbReference>
<evidence type="ECO:0000259" key="10">
    <source>
        <dbReference type="Pfam" id="PF18317"/>
    </source>
</evidence>
<dbReference type="AlphaFoldDB" id="A0A831KCR3"/>
<evidence type="ECO:0000256" key="2">
    <source>
        <dbReference type="ARBA" id="ARBA00012962"/>
    </source>
</evidence>
<dbReference type="GO" id="GO:0009423">
    <property type="term" value="P:chorismate biosynthetic process"/>
    <property type="evidence" value="ECO:0007669"/>
    <property type="project" value="UniProtKB-UniPathway"/>
</dbReference>
<dbReference type="GO" id="GO:0004764">
    <property type="term" value="F:shikimate 3-dehydrogenase (NADP+) activity"/>
    <property type="evidence" value="ECO:0007669"/>
    <property type="project" value="UniProtKB-EC"/>
</dbReference>
<dbReference type="InterPro" id="IPR041121">
    <property type="entry name" value="SDH_C"/>
</dbReference>
<name>A0A831KCR3_9GAMM</name>
<dbReference type="SUPFAM" id="SSF53223">
    <property type="entry name" value="Aminoacid dehydrogenase-like, N-terminal domain"/>
    <property type="match status" value="1"/>
</dbReference>